<name>A0ACC2B8C6_DIPCM</name>
<organism evidence="1 2">
    <name type="scientific">Diphasiastrum complanatum</name>
    <name type="common">Issler's clubmoss</name>
    <name type="synonym">Lycopodium complanatum</name>
    <dbReference type="NCBI Taxonomy" id="34168"/>
    <lineage>
        <taxon>Eukaryota</taxon>
        <taxon>Viridiplantae</taxon>
        <taxon>Streptophyta</taxon>
        <taxon>Embryophyta</taxon>
        <taxon>Tracheophyta</taxon>
        <taxon>Lycopodiopsida</taxon>
        <taxon>Lycopodiales</taxon>
        <taxon>Lycopodiaceae</taxon>
        <taxon>Lycopodioideae</taxon>
        <taxon>Diphasiastrum</taxon>
    </lineage>
</organism>
<accession>A0ACC2B8C6</accession>
<keyword evidence="2" id="KW-1185">Reference proteome</keyword>
<evidence type="ECO:0000313" key="1">
    <source>
        <dbReference type="EMBL" id="KAJ7525677.1"/>
    </source>
</evidence>
<dbReference type="EMBL" id="CM055108">
    <property type="protein sequence ID" value="KAJ7525677.1"/>
    <property type="molecule type" value="Genomic_DNA"/>
</dbReference>
<gene>
    <name evidence="1" type="ORF">O6H91_17G061500</name>
</gene>
<reference evidence="2" key="1">
    <citation type="journal article" date="2024" name="Proc. Natl. Acad. Sci. U.S.A.">
        <title>Extraordinary preservation of gene collinearity over three hundred million years revealed in homosporous lycophytes.</title>
        <authorList>
            <person name="Li C."/>
            <person name="Wickell D."/>
            <person name="Kuo L.Y."/>
            <person name="Chen X."/>
            <person name="Nie B."/>
            <person name="Liao X."/>
            <person name="Peng D."/>
            <person name="Ji J."/>
            <person name="Jenkins J."/>
            <person name="Williams M."/>
            <person name="Shu S."/>
            <person name="Plott C."/>
            <person name="Barry K."/>
            <person name="Rajasekar S."/>
            <person name="Grimwood J."/>
            <person name="Han X."/>
            <person name="Sun S."/>
            <person name="Hou Z."/>
            <person name="He W."/>
            <person name="Dai G."/>
            <person name="Sun C."/>
            <person name="Schmutz J."/>
            <person name="Leebens-Mack J.H."/>
            <person name="Li F.W."/>
            <person name="Wang L."/>
        </authorList>
    </citation>
    <scope>NUCLEOTIDE SEQUENCE [LARGE SCALE GENOMIC DNA]</scope>
    <source>
        <strain evidence="2">cv. PW_Plant_1</strain>
    </source>
</reference>
<evidence type="ECO:0000313" key="2">
    <source>
        <dbReference type="Proteomes" id="UP001162992"/>
    </source>
</evidence>
<proteinExistence type="predicted"/>
<sequence>MSHQQDKGYGEKASEGVQKTAEQVKEGVQKGGKMAMGDDQPQRMKEQTKGMIQKMRDKAPLNRNQVIGLISLLTGGTVLLVGGGLALAGTIITLIIASPLLLLASPVLIPIGIMLFLGTAGFLATGVTLLVLFSVVSSIYRYFKAGRSPVPGKDEVEDARQRLLETAGQLQERVREYGSNVGGALQSKVQEAAPGA</sequence>
<protein>
    <submittedName>
        <fullName evidence="1">Uncharacterized protein</fullName>
    </submittedName>
</protein>
<comment type="caution">
    <text evidence="1">The sequence shown here is derived from an EMBL/GenBank/DDBJ whole genome shotgun (WGS) entry which is preliminary data.</text>
</comment>
<dbReference type="Proteomes" id="UP001162992">
    <property type="component" value="Chromosome 17"/>
</dbReference>